<dbReference type="SMART" id="SM00400">
    <property type="entry name" value="ZnF_CHCC"/>
    <property type="match status" value="1"/>
</dbReference>
<comment type="catalytic activity">
    <reaction evidence="12">
        <text>ssDNA + n NTP = ssDNA/pppN(pN)n-1 hybrid + (n-1) diphosphate.</text>
        <dbReference type="EC" id="2.7.7.101"/>
    </reaction>
</comment>
<evidence type="ECO:0000256" key="13">
    <source>
        <dbReference type="PIRNR" id="PIRNR002811"/>
    </source>
</evidence>
<dbReference type="Proteomes" id="UP001597365">
    <property type="component" value="Unassembled WGS sequence"/>
</dbReference>
<keyword evidence="9" id="KW-0460">Magnesium</keyword>
<name>A0ABW4PE86_9ACTN</name>
<evidence type="ECO:0000259" key="15">
    <source>
        <dbReference type="PROSITE" id="PS50880"/>
    </source>
</evidence>
<keyword evidence="4 12" id="KW-0548">Nucleotidyltransferase</keyword>
<dbReference type="InterPro" id="IPR019475">
    <property type="entry name" value="DNA_primase_DnaB-bd"/>
</dbReference>
<evidence type="ECO:0000256" key="9">
    <source>
        <dbReference type="ARBA" id="ARBA00022842"/>
    </source>
</evidence>
<dbReference type="InterPro" id="IPR013264">
    <property type="entry name" value="DNAG_N"/>
</dbReference>
<dbReference type="SUPFAM" id="SSF56731">
    <property type="entry name" value="DNA primase core"/>
    <property type="match status" value="1"/>
</dbReference>
<keyword evidence="17" id="KW-1185">Reference proteome</keyword>
<protein>
    <recommendedName>
        <fullName evidence="12 13">DNA primase</fullName>
        <ecNumber evidence="12">2.7.7.101</ecNumber>
    </recommendedName>
</protein>
<dbReference type="InterPro" id="IPR006295">
    <property type="entry name" value="DNA_primase_DnaG"/>
</dbReference>
<evidence type="ECO:0000256" key="12">
    <source>
        <dbReference type="HAMAP-Rule" id="MF_00974"/>
    </source>
</evidence>
<evidence type="ECO:0000256" key="6">
    <source>
        <dbReference type="ARBA" id="ARBA00022723"/>
    </source>
</evidence>
<evidence type="ECO:0000256" key="10">
    <source>
        <dbReference type="ARBA" id="ARBA00023125"/>
    </source>
</evidence>
<feature type="zinc finger region" description="CHC2-type" evidence="12">
    <location>
        <begin position="41"/>
        <end position="65"/>
    </location>
</feature>
<keyword evidence="10 12" id="KW-0238">DNA-binding</keyword>
<evidence type="ECO:0000256" key="2">
    <source>
        <dbReference type="ARBA" id="ARBA00022515"/>
    </source>
</evidence>
<keyword evidence="5 12" id="KW-0235">DNA replication</keyword>
<keyword evidence="7 12" id="KW-0863">Zinc-finger</keyword>
<dbReference type="InterPro" id="IPR006171">
    <property type="entry name" value="TOPRIM_dom"/>
</dbReference>
<dbReference type="Gene3D" id="1.20.50.20">
    <property type="entry name" value="DnaG, RNA polymerase domain, helical bundle"/>
    <property type="match status" value="1"/>
</dbReference>
<evidence type="ECO:0000313" key="16">
    <source>
        <dbReference type="EMBL" id="MFD1828220.1"/>
    </source>
</evidence>
<keyword evidence="2 12" id="KW-0639">Primosome</keyword>
<reference evidence="17" key="1">
    <citation type="journal article" date="2019" name="Int. J. Syst. Evol. Microbiol.">
        <title>The Global Catalogue of Microorganisms (GCM) 10K type strain sequencing project: providing services to taxonomists for standard genome sequencing and annotation.</title>
        <authorList>
            <consortium name="The Broad Institute Genomics Platform"/>
            <consortium name="The Broad Institute Genome Sequencing Center for Infectious Disease"/>
            <person name="Wu L."/>
            <person name="Ma J."/>
        </authorList>
    </citation>
    <scope>NUCLEOTIDE SEQUENCE [LARGE SCALE GENOMIC DNA]</scope>
    <source>
        <strain evidence="17">CGMCC 4.7455</strain>
    </source>
</reference>
<feature type="domain" description="Toprim" evidence="15">
    <location>
        <begin position="262"/>
        <end position="346"/>
    </location>
</feature>
<comment type="function">
    <text evidence="12 13">RNA polymerase that catalyzes the synthesis of short RNA molecules used as primers for DNA polymerase during DNA replication.</text>
</comment>
<evidence type="ECO:0000256" key="5">
    <source>
        <dbReference type="ARBA" id="ARBA00022705"/>
    </source>
</evidence>
<dbReference type="EC" id="2.7.7.101" evidence="12"/>
<dbReference type="PANTHER" id="PTHR30313">
    <property type="entry name" value="DNA PRIMASE"/>
    <property type="match status" value="1"/>
</dbReference>
<accession>A0ABW4PE86</accession>
<dbReference type="InterPro" id="IPR013173">
    <property type="entry name" value="DNA_primase_DnaG_DnaB-bd_dom"/>
</dbReference>
<dbReference type="InterPro" id="IPR034151">
    <property type="entry name" value="TOPRIM_DnaG_bac"/>
</dbReference>
<dbReference type="NCBIfam" id="TIGR01391">
    <property type="entry name" value="dnaG"/>
    <property type="match status" value="1"/>
</dbReference>
<evidence type="ECO:0000256" key="4">
    <source>
        <dbReference type="ARBA" id="ARBA00022695"/>
    </source>
</evidence>
<organism evidence="16 17">
    <name type="scientific">Streptomyces desertarenae</name>
    <dbReference type="NCBI Taxonomy" id="2666184"/>
    <lineage>
        <taxon>Bacteria</taxon>
        <taxon>Bacillati</taxon>
        <taxon>Actinomycetota</taxon>
        <taxon>Actinomycetes</taxon>
        <taxon>Kitasatosporales</taxon>
        <taxon>Streptomycetaceae</taxon>
        <taxon>Streptomyces</taxon>
    </lineage>
</organism>
<comment type="similarity">
    <text evidence="12 13">Belongs to the DnaG primase family.</text>
</comment>
<dbReference type="Gene3D" id="3.40.1360.10">
    <property type="match status" value="1"/>
</dbReference>
<dbReference type="Gene3D" id="3.90.580.10">
    <property type="entry name" value="Zinc finger, CHC2-type domain"/>
    <property type="match status" value="1"/>
</dbReference>
<keyword evidence="1 12" id="KW-0240">DNA-directed RNA polymerase</keyword>
<dbReference type="Pfam" id="PF08275">
    <property type="entry name" value="DNAG_N"/>
    <property type="match status" value="1"/>
</dbReference>
<evidence type="ECO:0000256" key="11">
    <source>
        <dbReference type="ARBA" id="ARBA00023163"/>
    </source>
</evidence>
<evidence type="ECO:0000313" key="17">
    <source>
        <dbReference type="Proteomes" id="UP001597365"/>
    </source>
</evidence>
<dbReference type="SMART" id="SM00493">
    <property type="entry name" value="TOPRIM"/>
    <property type="match status" value="1"/>
</dbReference>
<dbReference type="PIRSF" id="PIRSF002811">
    <property type="entry name" value="DnaG"/>
    <property type="match status" value="1"/>
</dbReference>
<proteinExistence type="inferred from homology"/>
<gene>
    <name evidence="12 16" type="primary">dnaG</name>
    <name evidence="16" type="ORF">ACFSJS_00890</name>
</gene>
<dbReference type="InterPro" id="IPR050219">
    <property type="entry name" value="DnaG_primase"/>
</dbReference>
<evidence type="ECO:0000256" key="14">
    <source>
        <dbReference type="SAM" id="MobiDB-lite"/>
    </source>
</evidence>
<dbReference type="InterPro" id="IPR030846">
    <property type="entry name" value="DnaG_bac"/>
</dbReference>
<dbReference type="RefSeq" id="WP_380895582.1">
    <property type="nucleotide sequence ID" value="NZ_JBHUFU010000001.1"/>
</dbReference>
<dbReference type="InterPro" id="IPR036977">
    <property type="entry name" value="DNA_primase_Znf_CHC2"/>
</dbReference>
<keyword evidence="3 12" id="KW-0808">Transferase</keyword>
<dbReference type="CDD" id="cd03364">
    <property type="entry name" value="TOPRIM_DnaG_primases"/>
    <property type="match status" value="1"/>
</dbReference>
<dbReference type="Pfam" id="PF10410">
    <property type="entry name" value="DnaB_bind"/>
    <property type="match status" value="1"/>
</dbReference>
<dbReference type="Gene3D" id="3.90.980.10">
    <property type="entry name" value="DNA primase, catalytic core, N-terminal domain"/>
    <property type="match status" value="1"/>
</dbReference>
<dbReference type="HAMAP" id="MF_00974">
    <property type="entry name" value="DNA_primase_DnaG"/>
    <property type="match status" value="1"/>
</dbReference>
<comment type="caution">
    <text evidence="16">The sequence shown here is derived from an EMBL/GenBank/DDBJ whole genome shotgun (WGS) entry which is preliminary data.</text>
</comment>
<comment type="domain">
    <text evidence="12">Contains an N-terminal zinc-binding domain, a central core domain that contains the primase activity, and a C-terminal DnaB-binding domain.</text>
</comment>
<keyword evidence="6 12" id="KW-0479">Metal-binding</keyword>
<evidence type="ECO:0000256" key="8">
    <source>
        <dbReference type="ARBA" id="ARBA00022833"/>
    </source>
</evidence>
<evidence type="ECO:0000256" key="3">
    <source>
        <dbReference type="ARBA" id="ARBA00022679"/>
    </source>
</evidence>
<comment type="subunit">
    <text evidence="12">Monomer. Interacts with DnaB.</text>
</comment>
<feature type="region of interest" description="Disordered" evidence="14">
    <location>
        <begin position="444"/>
        <end position="485"/>
    </location>
</feature>
<keyword evidence="8 12" id="KW-0862">Zinc</keyword>
<dbReference type="InterPro" id="IPR002694">
    <property type="entry name" value="Znf_CHC2"/>
</dbReference>
<dbReference type="Pfam" id="PF08278">
    <property type="entry name" value="DnaG_DnaB_bind"/>
    <property type="match status" value="1"/>
</dbReference>
<evidence type="ECO:0000256" key="7">
    <source>
        <dbReference type="ARBA" id="ARBA00022771"/>
    </source>
</evidence>
<keyword evidence="11 12" id="KW-0804">Transcription</keyword>
<evidence type="ECO:0000256" key="1">
    <source>
        <dbReference type="ARBA" id="ARBA00022478"/>
    </source>
</evidence>
<dbReference type="SUPFAM" id="SSF57783">
    <property type="entry name" value="Zinc beta-ribbon"/>
    <property type="match status" value="1"/>
</dbReference>
<dbReference type="Pfam" id="PF01807">
    <property type="entry name" value="Zn_ribbon_DnaG"/>
    <property type="match status" value="1"/>
</dbReference>
<sequence>MAGRINDDDVKAVRDAVPIDAVVSEYLQLRPAGGGNLKGLCPFHDEKSPSFHVSPSKGLYHCFGCQAGGDTLDFVMKVDHLSFSEAVERLASQAGITLRYEEGGYAPGRQQGERIRLVQAHKAAAAFYTEQLDSPEAEIGRRFLAERGFDSGAAAHFGVGYAPAGWDHLTRFLRGRGFSDKELILAGLAQESRNGRPIDRFRGRLVWPIRDITGEVVGFGARKLREDDNGPKYLNTPETAIYRKSQVLYGIDLAKKEIARSGRAVVVEGYTDVMACHLAGVTGAIATCGTAFGGEHIKILRRLLMDNSRSEVVFTFDGDAAGQKAALRAFEDDQKFAARTSIAITPGGMDPCELRLAQGDEAVAALVEGRSPLFEFALRSATGRYNLDTAEGRAAALEEAAPIVARIKDGSIQHQYAVRLAGLLGILDTEFVVRRVGQLARWERERRAAGPAGPGGSAARQHRPPAGPPVPQPAPGPSPRGPRLDLRTPQRLAERELLKLALQFPQLVSPLFDAYGADEFTAAPYAAVREAVEKAGGVERADAGYLTRVRDAAPDDTVRSLVTELSVEPLRTPREPDPAYAGEFLVKVRLEAVNRRIAELRSTFERMVSSGDEGQGAVAEQLWTLERYGRALRDRGAAALWG</sequence>
<dbReference type="PANTHER" id="PTHR30313:SF2">
    <property type="entry name" value="DNA PRIMASE"/>
    <property type="match status" value="1"/>
</dbReference>
<dbReference type="SMART" id="SM00766">
    <property type="entry name" value="DnaG_DnaB_bind"/>
    <property type="match status" value="1"/>
</dbReference>
<dbReference type="EMBL" id="JBHUFU010000001">
    <property type="protein sequence ID" value="MFD1828220.1"/>
    <property type="molecule type" value="Genomic_DNA"/>
</dbReference>
<dbReference type="PROSITE" id="PS50880">
    <property type="entry name" value="TOPRIM"/>
    <property type="match status" value="1"/>
</dbReference>
<dbReference type="InterPro" id="IPR037068">
    <property type="entry name" value="DNA_primase_core_N_sf"/>
</dbReference>
<comment type="cofactor">
    <cofactor evidence="12 13">
        <name>Zn(2+)</name>
        <dbReference type="ChEBI" id="CHEBI:29105"/>
    </cofactor>
    <text evidence="12 13">Binds 1 zinc ion per monomer.</text>
</comment>
<dbReference type="Pfam" id="PF13662">
    <property type="entry name" value="Toprim_4"/>
    <property type="match status" value="1"/>
</dbReference>
<feature type="compositionally biased region" description="Pro residues" evidence="14">
    <location>
        <begin position="465"/>
        <end position="480"/>
    </location>
</feature>